<evidence type="ECO:0000256" key="2">
    <source>
        <dbReference type="ARBA" id="ARBA00006411"/>
    </source>
</evidence>
<comment type="similarity">
    <text evidence="2">Belongs to the EspG family.</text>
</comment>
<evidence type="ECO:0000256" key="3">
    <source>
        <dbReference type="ARBA" id="ARBA00022490"/>
    </source>
</evidence>
<dbReference type="RefSeq" id="WP_091450118.1">
    <property type="nucleotide sequence ID" value="NZ_FMZZ01000005.1"/>
</dbReference>
<evidence type="ECO:0000313" key="5">
    <source>
        <dbReference type="EMBL" id="SDC86327.1"/>
    </source>
</evidence>
<dbReference type="AlphaFoldDB" id="A0A1G6Q3V9"/>
<proteinExistence type="inferred from homology"/>
<dbReference type="OrthoDB" id="3685017at2"/>
<dbReference type="STRING" id="1271860.SAMN05216174_10545"/>
<evidence type="ECO:0000256" key="1">
    <source>
        <dbReference type="ARBA" id="ARBA00004496"/>
    </source>
</evidence>
<dbReference type="Proteomes" id="UP000199501">
    <property type="component" value="Unassembled WGS sequence"/>
</dbReference>
<dbReference type="Pfam" id="PF14011">
    <property type="entry name" value="ESX-1_EspG"/>
    <property type="match status" value="1"/>
</dbReference>
<protein>
    <submittedName>
        <fullName evidence="5">EspG family protein</fullName>
    </submittedName>
</protein>
<gene>
    <name evidence="5" type="ORF">SAMN05216174_10545</name>
</gene>
<dbReference type="EMBL" id="FMZZ01000005">
    <property type="protein sequence ID" value="SDC86327.1"/>
    <property type="molecule type" value="Genomic_DNA"/>
</dbReference>
<reference evidence="6" key="1">
    <citation type="submission" date="2016-10" db="EMBL/GenBank/DDBJ databases">
        <authorList>
            <person name="Varghese N."/>
            <person name="Submissions S."/>
        </authorList>
    </citation>
    <scope>NUCLEOTIDE SEQUENCE [LARGE SCALE GENOMIC DNA]</scope>
    <source>
        <strain evidence="6">IBRC-M 10403</strain>
    </source>
</reference>
<dbReference type="InterPro" id="IPR025734">
    <property type="entry name" value="EspG"/>
</dbReference>
<sequence length="254" mass="28253">MRTQSRVELSVDTLYRLLKQENLGDPHPLFTGGERYYSPRFKQESDAQFHRELDRAGLSTPQGVAEDFLDLLAVIQRGAVEYYGWLQDTEGPYSVLVAASGRSAALAQRVDEVVTFEWIDASRALEAFVFRLPNVAAARGEAISVRSADYGKPVRRDVGGFSMSDPHYATPQEARRLAALMKAPRVGGGKLYTAKRDHRGKRTRAKDWISFIDLADGRWALYTTEGRGEKSINAVPGTPQLIARRLSELHASIG</sequence>
<accession>A0A1G6Q3V9</accession>
<name>A0A1G6Q3V9_9PSEU</name>
<organism evidence="5 6">
    <name type="scientific">Actinokineospora iranica</name>
    <dbReference type="NCBI Taxonomy" id="1271860"/>
    <lineage>
        <taxon>Bacteria</taxon>
        <taxon>Bacillati</taxon>
        <taxon>Actinomycetota</taxon>
        <taxon>Actinomycetes</taxon>
        <taxon>Pseudonocardiales</taxon>
        <taxon>Pseudonocardiaceae</taxon>
        <taxon>Actinokineospora</taxon>
    </lineage>
</organism>
<keyword evidence="3" id="KW-0963">Cytoplasm</keyword>
<comment type="subcellular location">
    <subcellularLocation>
        <location evidence="1">Cytoplasm</location>
    </subcellularLocation>
</comment>
<keyword evidence="6" id="KW-1185">Reference proteome</keyword>
<keyword evidence="4" id="KW-0143">Chaperone</keyword>
<evidence type="ECO:0000256" key="4">
    <source>
        <dbReference type="ARBA" id="ARBA00023186"/>
    </source>
</evidence>
<evidence type="ECO:0000313" key="6">
    <source>
        <dbReference type="Proteomes" id="UP000199501"/>
    </source>
</evidence>